<protein>
    <recommendedName>
        <fullName evidence="8">Homeobox domain-containing protein</fullName>
    </recommendedName>
</protein>
<organism evidence="9 10">
    <name type="scientific">Diploscapter pachys</name>
    <dbReference type="NCBI Taxonomy" id="2018661"/>
    <lineage>
        <taxon>Eukaryota</taxon>
        <taxon>Metazoa</taxon>
        <taxon>Ecdysozoa</taxon>
        <taxon>Nematoda</taxon>
        <taxon>Chromadorea</taxon>
        <taxon>Rhabditida</taxon>
        <taxon>Rhabditina</taxon>
        <taxon>Rhabditomorpha</taxon>
        <taxon>Rhabditoidea</taxon>
        <taxon>Rhabditidae</taxon>
        <taxon>Diploscapter</taxon>
    </lineage>
</organism>
<comment type="subcellular location">
    <subcellularLocation>
        <location evidence="1 5 6">Nucleus</location>
    </subcellularLocation>
</comment>
<evidence type="ECO:0000256" key="3">
    <source>
        <dbReference type="ARBA" id="ARBA00023155"/>
    </source>
</evidence>
<dbReference type="PANTHER" id="PTHR24339:SF69">
    <property type="entry name" value="HOMEOBOX PROTEIN CEH-5"/>
    <property type="match status" value="1"/>
</dbReference>
<evidence type="ECO:0000259" key="8">
    <source>
        <dbReference type="PROSITE" id="PS50071"/>
    </source>
</evidence>
<dbReference type="PROSITE" id="PS50071">
    <property type="entry name" value="HOMEOBOX_2"/>
    <property type="match status" value="1"/>
</dbReference>
<dbReference type="SUPFAM" id="SSF46689">
    <property type="entry name" value="Homeodomain-like"/>
    <property type="match status" value="1"/>
</dbReference>
<keyword evidence="10" id="KW-1185">Reference proteome</keyword>
<dbReference type="PANTHER" id="PTHR24339">
    <property type="entry name" value="HOMEOBOX PROTEIN EMX-RELATED"/>
    <property type="match status" value="1"/>
</dbReference>
<evidence type="ECO:0000256" key="5">
    <source>
        <dbReference type="PROSITE-ProRule" id="PRU00108"/>
    </source>
</evidence>
<dbReference type="SMART" id="SM00389">
    <property type="entry name" value="HOX"/>
    <property type="match status" value="1"/>
</dbReference>
<keyword evidence="2 5" id="KW-0238">DNA-binding</keyword>
<dbReference type="EMBL" id="LIAE01006555">
    <property type="protein sequence ID" value="PAV87649.1"/>
    <property type="molecule type" value="Genomic_DNA"/>
</dbReference>
<dbReference type="OrthoDB" id="6159439at2759"/>
<dbReference type="GO" id="GO:0030182">
    <property type="term" value="P:neuron differentiation"/>
    <property type="evidence" value="ECO:0007669"/>
    <property type="project" value="TreeGrafter"/>
</dbReference>
<evidence type="ECO:0000256" key="7">
    <source>
        <dbReference type="SAM" id="MobiDB-lite"/>
    </source>
</evidence>
<proteinExistence type="predicted"/>
<dbReference type="GO" id="GO:0007420">
    <property type="term" value="P:brain development"/>
    <property type="evidence" value="ECO:0007669"/>
    <property type="project" value="TreeGrafter"/>
</dbReference>
<dbReference type="GO" id="GO:0005634">
    <property type="term" value="C:nucleus"/>
    <property type="evidence" value="ECO:0007669"/>
    <property type="project" value="UniProtKB-SubCell"/>
</dbReference>
<feature type="DNA-binding region" description="Homeobox" evidence="5">
    <location>
        <begin position="41"/>
        <end position="100"/>
    </location>
</feature>
<feature type="domain" description="Homeobox" evidence="8">
    <location>
        <begin position="39"/>
        <end position="99"/>
    </location>
</feature>
<evidence type="ECO:0000256" key="2">
    <source>
        <dbReference type="ARBA" id="ARBA00023125"/>
    </source>
</evidence>
<accession>A0A2A2LNB4</accession>
<dbReference type="InterPro" id="IPR009057">
    <property type="entry name" value="Homeodomain-like_sf"/>
</dbReference>
<dbReference type="CDD" id="cd00086">
    <property type="entry name" value="homeodomain"/>
    <property type="match status" value="1"/>
</dbReference>
<dbReference type="Pfam" id="PF00046">
    <property type="entry name" value="Homeodomain"/>
    <property type="match status" value="1"/>
</dbReference>
<sequence>MKAEDRIPDASSEYIRVVKVKGVNGEEKTLKFPMKLDLERPKRPRTTFNEEQLKALEEMFQMSSYLTGEARAALASKLGLTDTQVKVWLQNRRTKSRRAKEPKSENNNGDSPLASCQSAISLQTSTIPASMIMPMPQMIPYLQPSCPVNFLVSPRDSHYFNNFSNSMFAAK</sequence>
<evidence type="ECO:0000313" key="10">
    <source>
        <dbReference type="Proteomes" id="UP000218231"/>
    </source>
</evidence>
<reference evidence="9 10" key="1">
    <citation type="journal article" date="2017" name="Curr. Biol.">
        <title>Genome architecture and evolution of a unichromosomal asexual nematode.</title>
        <authorList>
            <person name="Fradin H."/>
            <person name="Zegar C."/>
            <person name="Gutwein M."/>
            <person name="Lucas J."/>
            <person name="Kovtun M."/>
            <person name="Corcoran D."/>
            <person name="Baugh L.R."/>
            <person name="Kiontke K."/>
            <person name="Gunsalus K."/>
            <person name="Fitch D.H."/>
            <person name="Piano F."/>
        </authorList>
    </citation>
    <scope>NUCLEOTIDE SEQUENCE [LARGE SCALE GENOMIC DNA]</scope>
    <source>
        <strain evidence="9">PF1309</strain>
    </source>
</reference>
<dbReference type="GO" id="GO:0000981">
    <property type="term" value="F:DNA-binding transcription factor activity, RNA polymerase II-specific"/>
    <property type="evidence" value="ECO:0007669"/>
    <property type="project" value="TreeGrafter"/>
</dbReference>
<dbReference type="STRING" id="2018661.A0A2A2LNB4"/>
<dbReference type="InterPro" id="IPR050877">
    <property type="entry name" value="EMX-VAX-Noto_Homeobox_TFs"/>
</dbReference>
<comment type="caution">
    <text evidence="9">The sequence shown here is derived from an EMBL/GenBank/DDBJ whole genome shotgun (WGS) entry which is preliminary data.</text>
</comment>
<keyword evidence="4 5" id="KW-0539">Nucleus</keyword>
<dbReference type="Gene3D" id="1.10.10.60">
    <property type="entry name" value="Homeodomain-like"/>
    <property type="match status" value="1"/>
</dbReference>
<evidence type="ECO:0000313" key="9">
    <source>
        <dbReference type="EMBL" id="PAV87649.1"/>
    </source>
</evidence>
<name>A0A2A2LNB4_9BILA</name>
<dbReference type="InterPro" id="IPR001356">
    <property type="entry name" value="HD"/>
</dbReference>
<keyword evidence="3 5" id="KW-0371">Homeobox</keyword>
<gene>
    <name evidence="9" type="ORF">WR25_15412</name>
</gene>
<dbReference type="Proteomes" id="UP000218231">
    <property type="component" value="Unassembled WGS sequence"/>
</dbReference>
<dbReference type="GO" id="GO:0000978">
    <property type="term" value="F:RNA polymerase II cis-regulatory region sequence-specific DNA binding"/>
    <property type="evidence" value="ECO:0007669"/>
    <property type="project" value="TreeGrafter"/>
</dbReference>
<evidence type="ECO:0000256" key="4">
    <source>
        <dbReference type="ARBA" id="ARBA00023242"/>
    </source>
</evidence>
<evidence type="ECO:0000256" key="1">
    <source>
        <dbReference type="ARBA" id="ARBA00004123"/>
    </source>
</evidence>
<dbReference type="AlphaFoldDB" id="A0A2A2LNB4"/>
<feature type="region of interest" description="Disordered" evidence="7">
    <location>
        <begin position="91"/>
        <end position="115"/>
    </location>
</feature>
<dbReference type="InterPro" id="IPR000047">
    <property type="entry name" value="HTH_motif"/>
</dbReference>
<feature type="compositionally biased region" description="Polar residues" evidence="7">
    <location>
        <begin position="105"/>
        <end position="115"/>
    </location>
</feature>
<evidence type="ECO:0000256" key="6">
    <source>
        <dbReference type="RuleBase" id="RU000682"/>
    </source>
</evidence>
<dbReference type="PRINTS" id="PR00031">
    <property type="entry name" value="HTHREPRESSR"/>
</dbReference>